<feature type="region of interest" description="Disordered" evidence="2">
    <location>
        <begin position="323"/>
        <end position="360"/>
    </location>
</feature>
<dbReference type="Pfam" id="PF00656">
    <property type="entry name" value="Peptidase_C14"/>
    <property type="match status" value="1"/>
</dbReference>
<keyword evidence="5" id="KW-1185">Reference proteome</keyword>
<comment type="caution">
    <text evidence="4">The sequence shown here is derived from an EMBL/GenBank/DDBJ whole genome shotgun (WGS) entry which is preliminary data.</text>
</comment>
<dbReference type="InterPro" id="IPR001309">
    <property type="entry name" value="Pept_C14_p20"/>
</dbReference>
<evidence type="ECO:0000313" key="5">
    <source>
        <dbReference type="Proteomes" id="UP000238563"/>
    </source>
</evidence>
<evidence type="ECO:0000259" key="3">
    <source>
        <dbReference type="PROSITE" id="PS50208"/>
    </source>
</evidence>
<organism evidence="4 5">
    <name type="scientific">Phyllobacterium myrsinacearum</name>
    <dbReference type="NCBI Taxonomy" id="28101"/>
    <lineage>
        <taxon>Bacteria</taxon>
        <taxon>Pseudomonadati</taxon>
        <taxon>Pseudomonadota</taxon>
        <taxon>Alphaproteobacteria</taxon>
        <taxon>Hyphomicrobiales</taxon>
        <taxon>Phyllobacteriaceae</taxon>
        <taxon>Phyllobacterium</taxon>
    </lineage>
</organism>
<accession>A0A2S9JAS3</accession>
<dbReference type="SUPFAM" id="SSF52129">
    <property type="entry name" value="Caspase-like"/>
    <property type="match status" value="1"/>
</dbReference>
<dbReference type="PANTHER" id="PTHR22576:SF37">
    <property type="entry name" value="MUCOSA-ASSOCIATED LYMPHOID TISSUE LYMPHOMA TRANSLOCATION PROTEIN 1"/>
    <property type="match status" value="1"/>
</dbReference>
<dbReference type="InterPro" id="IPR015917">
    <property type="entry name" value="Pept_C14A"/>
</dbReference>
<name>A0A2S9JAS3_9HYPH</name>
<evidence type="ECO:0000313" key="4">
    <source>
        <dbReference type="EMBL" id="PRD49888.1"/>
    </source>
</evidence>
<feature type="domain" description="Caspase family p20" evidence="3">
    <location>
        <begin position="86"/>
        <end position="215"/>
    </location>
</feature>
<evidence type="ECO:0000256" key="2">
    <source>
        <dbReference type="SAM" id="MobiDB-lite"/>
    </source>
</evidence>
<reference evidence="4 5" key="1">
    <citation type="submission" date="2018-02" db="EMBL/GenBank/DDBJ databases">
        <title>The draft genome of Phyllobacterium myrsinacearum DSM5892.</title>
        <authorList>
            <person name="Li L."/>
            <person name="Liu L."/>
            <person name="Zhang X."/>
            <person name="Wang T."/>
        </authorList>
    </citation>
    <scope>NUCLEOTIDE SEQUENCE [LARGE SCALE GENOMIC DNA]</scope>
    <source>
        <strain evidence="4 5">DSM 5892</strain>
    </source>
</reference>
<dbReference type="AlphaFoldDB" id="A0A2S9JAS3"/>
<dbReference type="SMART" id="SM00115">
    <property type="entry name" value="CASc"/>
    <property type="match status" value="1"/>
</dbReference>
<dbReference type="GO" id="GO:0004197">
    <property type="term" value="F:cysteine-type endopeptidase activity"/>
    <property type="evidence" value="ECO:0007669"/>
    <property type="project" value="InterPro"/>
</dbReference>
<dbReference type="InterPro" id="IPR029030">
    <property type="entry name" value="Caspase-like_dom_sf"/>
</dbReference>
<dbReference type="Gene3D" id="3.40.50.1460">
    <property type="match status" value="1"/>
</dbReference>
<dbReference type="InterPro" id="IPR052039">
    <property type="entry name" value="Caspase-related_regulators"/>
</dbReference>
<dbReference type="PANTHER" id="PTHR22576">
    <property type="entry name" value="MUCOSA ASSOCIATED LYMPHOID TISSUE LYMPHOMA TRANSLOCATION PROTEIN 1/PARACASPASE"/>
    <property type="match status" value="1"/>
</dbReference>
<gene>
    <name evidence="4" type="ORF">C5750_23980</name>
</gene>
<dbReference type="PROSITE" id="PS50208">
    <property type="entry name" value="CASPASE_P20"/>
    <property type="match status" value="1"/>
</dbReference>
<dbReference type="Proteomes" id="UP000238563">
    <property type="component" value="Unassembled WGS sequence"/>
</dbReference>
<evidence type="ECO:0000256" key="1">
    <source>
        <dbReference type="ARBA" id="ARBA00010134"/>
    </source>
</evidence>
<feature type="region of interest" description="Disordered" evidence="2">
    <location>
        <begin position="463"/>
        <end position="513"/>
    </location>
</feature>
<dbReference type="InterPro" id="IPR011600">
    <property type="entry name" value="Pept_C14_caspase"/>
</dbReference>
<dbReference type="GO" id="GO:0006508">
    <property type="term" value="P:proteolysis"/>
    <property type="evidence" value="ECO:0007669"/>
    <property type="project" value="InterPro"/>
</dbReference>
<protein>
    <recommendedName>
        <fullName evidence="3">Caspase family p20 domain-containing protein</fullName>
    </recommendedName>
</protein>
<proteinExistence type="inferred from homology"/>
<sequence>MVASRAGNRLFFLIQCDLATIRSATGVSWTKPVWSSPMSCRDSRVTPYALTPEWFLAHVGRVVLTCLALLFAGHVAQAEIITAGSHKRIALVVGNANYQYVEKLVNPANDAAGISAALRDEGFDIFPANDTTHAEFDRIFEEFKTQAETADVALVYFSGHGFQLNGVNYLVPVDARLNDKSKIADETISLDTVIGEVQRRNRQTLVFLDACRNNPLPGGGSVNAGLAQVTAGAGVFVAFATQPGNISYDGTSSFSPFTKALVDHIKTPGLSISDLMIQVRNDVEKATLYQQTPWDQSSLKQQFYFSEPSAAVKGDAENRVAALGGSEPRADQGLTRRTNVEDGAQGPAGGLTATSPNDPAYPPALNMQMGINPVIYMPEAPAEIFGQEDLVWAIQTELQRLGCYTSDVDGVWGASSREAMTRYFATKKLKATDTDPSQFLYDNLQREPSVVCLYEPPRQVVAPVRPGPRMSAKPRTSRIAVSEPDSPRVFKPAAPAAPPKKSLRGSLIGGVYR</sequence>
<dbReference type="EMBL" id="PVBT01000009">
    <property type="protein sequence ID" value="PRD49888.1"/>
    <property type="molecule type" value="Genomic_DNA"/>
</dbReference>
<comment type="similarity">
    <text evidence="1">Belongs to the peptidase C14A family.</text>
</comment>